<gene>
    <name evidence="1" type="ORF">ACFSL4_03180</name>
</gene>
<dbReference type="RefSeq" id="WP_381078120.1">
    <property type="nucleotide sequence ID" value="NZ_JBHUDX010000008.1"/>
</dbReference>
<proteinExistence type="predicted"/>
<keyword evidence="2" id="KW-1185">Reference proteome</keyword>
<protein>
    <recommendedName>
        <fullName evidence="3">ATP-grasp-modified RiPP</fullName>
    </recommendedName>
</protein>
<sequence>MTPPTATLTPPREPVMLTIGRRPMETPTSALPVQLTALSIKDDEFQIIANLDEAAEGAECSCSAGDDQPY</sequence>
<evidence type="ECO:0000313" key="1">
    <source>
        <dbReference type="EMBL" id="MFD1657261.1"/>
    </source>
</evidence>
<accession>A0ABW4IL32</accession>
<comment type="caution">
    <text evidence="1">The sequence shown here is derived from an EMBL/GenBank/DDBJ whole genome shotgun (WGS) entry which is preliminary data.</text>
</comment>
<dbReference type="Proteomes" id="UP001597261">
    <property type="component" value="Unassembled WGS sequence"/>
</dbReference>
<evidence type="ECO:0008006" key="3">
    <source>
        <dbReference type="Google" id="ProtNLM"/>
    </source>
</evidence>
<evidence type="ECO:0000313" key="2">
    <source>
        <dbReference type="Proteomes" id="UP001597261"/>
    </source>
</evidence>
<dbReference type="EMBL" id="JBHUDX010000008">
    <property type="protein sequence ID" value="MFD1657261.1"/>
    <property type="molecule type" value="Genomic_DNA"/>
</dbReference>
<name>A0ABW4IL32_9ACTN</name>
<reference evidence="2" key="1">
    <citation type="journal article" date="2019" name="Int. J. Syst. Evol. Microbiol.">
        <title>The Global Catalogue of Microorganisms (GCM) 10K type strain sequencing project: providing services to taxonomists for standard genome sequencing and annotation.</title>
        <authorList>
            <consortium name="The Broad Institute Genomics Platform"/>
            <consortium name="The Broad Institute Genome Sequencing Center for Infectious Disease"/>
            <person name="Wu L."/>
            <person name="Ma J."/>
        </authorList>
    </citation>
    <scope>NUCLEOTIDE SEQUENCE [LARGE SCALE GENOMIC DNA]</scope>
    <source>
        <strain evidence="2">CGMCC 1.12470</strain>
    </source>
</reference>
<organism evidence="1 2">
    <name type="scientific">Streptomyces caeni</name>
    <dbReference type="NCBI Taxonomy" id="2307231"/>
    <lineage>
        <taxon>Bacteria</taxon>
        <taxon>Bacillati</taxon>
        <taxon>Actinomycetota</taxon>
        <taxon>Actinomycetes</taxon>
        <taxon>Kitasatosporales</taxon>
        <taxon>Streptomycetaceae</taxon>
        <taxon>Streptomyces</taxon>
    </lineage>
</organism>